<dbReference type="Proteomes" id="UP001324634">
    <property type="component" value="Chromosome"/>
</dbReference>
<accession>A0AAX4HQD7</accession>
<keyword evidence="2" id="KW-1185">Reference proteome</keyword>
<gene>
    <name evidence="1" type="ORF">SOO65_01990</name>
</gene>
<dbReference type="KEGG" id="psti:SOO65_01990"/>
<dbReference type="EMBL" id="CP139487">
    <property type="protein sequence ID" value="WPU65509.1"/>
    <property type="molecule type" value="Genomic_DNA"/>
</dbReference>
<protein>
    <recommendedName>
        <fullName evidence="3">Transposase</fullName>
    </recommendedName>
</protein>
<evidence type="ECO:0000313" key="1">
    <source>
        <dbReference type="EMBL" id="WPU65509.1"/>
    </source>
</evidence>
<proteinExistence type="predicted"/>
<reference evidence="1 2" key="1">
    <citation type="submission" date="2023-11" db="EMBL/GenBank/DDBJ databases">
        <title>Peredibacter starrii A3.12.</title>
        <authorList>
            <person name="Mitchell R.J."/>
        </authorList>
    </citation>
    <scope>NUCLEOTIDE SEQUENCE [LARGE SCALE GENOMIC DNA]</scope>
    <source>
        <strain evidence="1 2">A3.12</strain>
    </source>
</reference>
<organism evidence="1 2">
    <name type="scientific">Peredibacter starrii</name>
    <dbReference type="NCBI Taxonomy" id="28202"/>
    <lineage>
        <taxon>Bacteria</taxon>
        <taxon>Pseudomonadati</taxon>
        <taxon>Bdellovibrionota</taxon>
        <taxon>Bacteriovoracia</taxon>
        <taxon>Bacteriovoracales</taxon>
        <taxon>Bacteriovoracaceae</taxon>
        <taxon>Peredibacter</taxon>
    </lineage>
</organism>
<name>A0AAX4HQD7_9BACT</name>
<evidence type="ECO:0008006" key="3">
    <source>
        <dbReference type="Google" id="ProtNLM"/>
    </source>
</evidence>
<dbReference type="AlphaFoldDB" id="A0AAX4HQD7"/>
<sequence>MYKAPLTATVFKDFSSCYQHFSSQKSRNPDQPFVYVDASGVKLVTDVVDAEATASDGVFALSMAQDGYIEMLALYEAS</sequence>
<dbReference type="RefSeq" id="WP_321396115.1">
    <property type="nucleotide sequence ID" value="NZ_CP139487.1"/>
</dbReference>
<evidence type="ECO:0000313" key="2">
    <source>
        <dbReference type="Proteomes" id="UP001324634"/>
    </source>
</evidence>